<dbReference type="Proteomes" id="UP001223520">
    <property type="component" value="Chromosome"/>
</dbReference>
<keyword evidence="3" id="KW-1185">Reference proteome</keyword>
<organism evidence="2 3">
    <name type="scientific">Halotia branconii CENA392</name>
    <dbReference type="NCBI Taxonomy" id="1539056"/>
    <lineage>
        <taxon>Bacteria</taxon>
        <taxon>Bacillati</taxon>
        <taxon>Cyanobacteriota</taxon>
        <taxon>Cyanophyceae</taxon>
        <taxon>Nostocales</taxon>
        <taxon>Nodulariaceae</taxon>
        <taxon>Halotia</taxon>
    </lineage>
</organism>
<gene>
    <name evidence="2" type="ORF">QI031_12680</name>
</gene>
<dbReference type="Gene3D" id="3.90.1570.10">
    <property type="entry name" value="tt1808, chain A"/>
    <property type="match status" value="1"/>
</dbReference>
<dbReference type="AlphaFoldDB" id="A0AAJ6NXG8"/>
<dbReference type="PANTHER" id="PTHR34107:SF6">
    <property type="entry name" value="SLR0981 PROTEIN"/>
    <property type="match status" value="1"/>
</dbReference>
<reference evidence="2 3" key="1">
    <citation type="journal article" date="2023" name="Limnol Oceanogr Lett">
        <title>Environmental adaptations by the intertidal Antarctic cyanobacterium Halotia branconii CENA392 as revealed using long-read genome sequencing.</title>
        <authorList>
            <person name="Dextro R.B."/>
            <person name="Delbaje E."/>
            <person name="Freitas P.N.N."/>
            <person name="Geraldes V."/>
            <person name="Pinto E."/>
            <person name="Long P.F."/>
            <person name="Fiore M.F."/>
        </authorList>
    </citation>
    <scope>NUCLEOTIDE SEQUENCE [LARGE SCALE GENOMIC DNA]</scope>
    <source>
        <strain evidence="2 3">CENA392</strain>
    </source>
</reference>
<keyword evidence="2" id="KW-0255">Endonuclease</keyword>
<name>A0AAJ6NXG8_9CYAN</name>
<accession>A0AAJ6NXG8</accession>
<evidence type="ECO:0000313" key="3">
    <source>
        <dbReference type="Proteomes" id="UP001223520"/>
    </source>
</evidence>
<dbReference type="InterPro" id="IPR008538">
    <property type="entry name" value="Uma2"/>
</dbReference>
<protein>
    <submittedName>
        <fullName evidence="2">Uma2 family endonuclease</fullName>
    </submittedName>
</protein>
<keyword evidence="2" id="KW-0378">Hydrolase</keyword>
<proteinExistence type="predicted"/>
<dbReference type="InterPro" id="IPR011335">
    <property type="entry name" value="Restrct_endonuc-II-like"/>
</dbReference>
<dbReference type="Pfam" id="PF05685">
    <property type="entry name" value="Uma2"/>
    <property type="match status" value="1"/>
</dbReference>
<dbReference type="PANTHER" id="PTHR34107">
    <property type="entry name" value="SLL0198 PROTEIN-RELATED"/>
    <property type="match status" value="1"/>
</dbReference>
<feature type="domain" description="Putative restriction endonuclease" evidence="1">
    <location>
        <begin position="16"/>
        <end position="187"/>
    </location>
</feature>
<sequence length="192" mass="22016">MTAITINFNNVVKLNVDQFYQLCRDNPDVKFERNQLGEIIIMPPTGGETGKCNASMIADFVIWNRQTKLAEVFDSSTCFKLPNGSDRSPDVSWIKLERWNVLKPEQREKFPPIAPDFVLELMSSSDSLSETQAKMQEYVNAGVKLGWLIDRKTRRVEIYRQGQPKEILEFPTSLCGEDILPGFVLDLQIIWN</sequence>
<keyword evidence="2" id="KW-0540">Nuclease</keyword>
<dbReference type="RefSeq" id="WP_281485496.1">
    <property type="nucleotide sequence ID" value="NZ_CP124543.1"/>
</dbReference>
<dbReference type="InterPro" id="IPR012296">
    <property type="entry name" value="Nuclease_put_TT1808"/>
</dbReference>
<dbReference type="GO" id="GO:0004519">
    <property type="term" value="F:endonuclease activity"/>
    <property type="evidence" value="ECO:0007669"/>
    <property type="project" value="UniProtKB-KW"/>
</dbReference>
<evidence type="ECO:0000259" key="1">
    <source>
        <dbReference type="Pfam" id="PF05685"/>
    </source>
</evidence>
<dbReference type="CDD" id="cd06260">
    <property type="entry name" value="DUF820-like"/>
    <property type="match status" value="1"/>
</dbReference>
<dbReference type="EMBL" id="CP124543">
    <property type="protein sequence ID" value="WGV28268.1"/>
    <property type="molecule type" value="Genomic_DNA"/>
</dbReference>
<dbReference type="SUPFAM" id="SSF52980">
    <property type="entry name" value="Restriction endonuclease-like"/>
    <property type="match status" value="1"/>
</dbReference>
<dbReference type="KEGG" id="hbq:QI031_12680"/>
<evidence type="ECO:0000313" key="2">
    <source>
        <dbReference type="EMBL" id="WGV28268.1"/>
    </source>
</evidence>